<protein>
    <submittedName>
        <fullName evidence="1">Uncharacterized protein</fullName>
    </submittedName>
</protein>
<dbReference type="EMBL" id="LS992241">
    <property type="protein sequence ID" value="SYX83960.1"/>
    <property type="molecule type" value="Genomic_DNA"/>
</dbReference>
<evidence type="ECO:0000313" key="1">
    <source>
        <dbReference type="EMBL" id="SYX83960.1"/>
    </source>
</evidence>
<dbReference type="AlphaFoldDB" id="A0A383RAG9"/>
<accession>A0A383RAG9</accession>
<evidence type="ECO:0000313" key="2">
    <source>
        <dbReference type="Proteomes" id="UP000304148"/>
    </source>
</evidence>
<name>A0A383RAG9_PAEAL</name>
<proteinExistence type="predicted"/>
<gene>
    <name evidence="1" type="ORF">PBLR_12382</name>
</gene>
<sequence>MVGPELDMEYVEDEKWWNHNINHICNRLEDG</sequence>
<reference evidence="2" key="1">
    <citation type="submission" date="2018-08" db="EMBL/GenBank/DDBJ databases">
        <authorList>
            <person name="Chevrot R."/>
        </authorList>
    </citation>
    <scope>NUCLEOTIDE SEQUENCE [LARGE SCALE GENOMIC DNA]</scope>
</reference>
<dbReference type="Proteomes" id="UP000304148">
    <property type="component" value="Chromosome"/>
</dbReference>
<organism evidence="1 2">
    <name type="scientific">Paenibacillus alvei</name>
    <name type="common">Bacillus alvei</name>
    <dbReference type="NCBI Taxonomy" id="44250"/>
    <lineage>
        <taxon>Bacteria</taxon>
        <taxon>Bacillati</taxon>
        <taxon>Bacillota</taxon>
        <taxon>Bacilli</taxon>
        <taxon>Bacillales</taxon>
        <taxon>Paenibacillaceae</taxon>
        <taxon>Paenibacillus</taxon>
    </lineage>
</organism>